<dbReference type="Proteomes" id="UP000636709">
    <property type="component" value="Unassembled WGS sequence"/>
</dbReference>
<comment type="caution">
    <text evidence="5">The sequence shown here is derived from an EMBL/GenBank/DDBJ whole genome shotgun (WGS) entry which is preliminary data.</text>
</comment>
<reference evidence="5" key="1">
    <citation type="submission" date="2020-07" db="EMBL/GenBank/DDBJ databases">
        <title>Genome sequence and genetic diversity analysis of an under-domesticated orphan crop, white fonio (Digitaria exilis).</title>
        <authorList>
            <person name="Bennetzen J.L."/>
            <person name="Chen S."/>
            <person name="Ma X."/>
            <person name="Wang X."/>
            <person name="Yssel A.E.J."/>
            <person name="Chaluvadi S.R."/>
            <person name="Johnson M."/>
            <person name="Gangashetty P."/>
            <person name="Hamidou F."/>
            <person name="Sanogo M.D."/>
            <person name="Zwaenepoel A."/>
            <person name="Wallace J."/>
            <person name="Van De Peer Y."/>
            <person name="Van Deynze A."/>
        </authorList>
    </citation>
    <scope>NUCLEOTIDE SEQUENCE</scope>
    <source>
        <tissue evidence="5">Leaves</tissue>
    </source>
</reference>
<evidence type="ECO:0000313" key="5">
    <source>
        <dbReference type="EMBL" id="KAF8690729.1"/>
    </source>
</evidence>
<comment type="similarity">
    <text evidence="1">Belongs to the UDP-glycosyltransferase family.</text>
</comment>
<name>A0A835BJH6_9POAL</name>
<dbReference type="PANTHER" id="PTHR11926:SF1091">
    <property type="entry name" value="GLYCOSYLTRANSFERASE"/>
    <property type="match status" value="1"/>
</dbReference>
<gene>
    <name evidence="5" type="ORF">HU200_041109</name>
</gene>
<dbReference type="Gene3D" id="3.40.50.2000">
    <property type="entry name" value="Glycogen Phosphorylase B"/>
    <property type="match status" value="2"/>
</dbReference>
<dbReference type="GO" id="GO:0080044">
    <property type="term" value="F:quercetin 7-O-glucosyltransferase activity"/>
    <property type="evidence" value="ECO:0007669"/>
    <property type="project" value="TreeGrafter"/>
</dbReference>
<sequence>MGVLFREISTLPTRSLQPLQLPFQAASPALAAAMGTAAPHLVLVPFPAQGHVAPLLQLARLLHARGAHVTFVHTHFNYRRLVLAKGEAAVLPSSATSPSFRVEVIDDGIPLSSPQHDTAALVDALRRNCPAPFRALLARLAAEAETDGGAPPVTCVVADVVMPFAPAVARELGVPEVQFFTASACGLMGYLHYGELIRRGLVPLKDESCFTNGYLDTPLEWVPAMKHMRLRDMPAFCHTTDPDDVMVSVTQREHMASAAASSAIILNTLYELEKDVVDALAAFLPPIYTVGPLASVLSSSSSTYTPPPAMDISIWKEDTRCLPWLDGKPTSSVVYVNFGSVAVMTAAQTLELALGLARCGSPFLWVRRPDVVVDGGELPEEVLHDVVARGGGMVVAWCPQVAVLGHAAVGLFISHCGWNSMLEAVAAGKPVLGWPIKAEQTTNCRQLCEVWGNGARLPEKVESGAIAGMVKEMMGGELGEEKRAKAAEWKAVAEAAAMEGGSSWRNVERLVENVLLLASNTSKRLAWRKSDASGPSLSTNPAPIPSDVTPSRVAALLCCLTLIHLLPPPPAMAPPTPHVQQGSFPVWLRRRTDYLPLGRYLSRLHPSIAIRRAATTTGARLGHIEVNVWRKQSACKD</sequence>
<dbReference type="FunFam" id="3.40.50.2000:FF:000056">
    <property type="entry name" value="Glycosyltransferase"/>
    <property type="match status" value="1"/>
</dbReference>
<dbReference type="InterPro" id="IPR058980">
    <property type="entry name" value="Glyco_transf_N"/>
</dbReference>
<dbReference type="SUPFAM" id="SSF53756">
    <property type="entry name" value="UDP-Glycosyltransferase/glycogen phosphorylase"/>
    <property type="match status" value="1"/>
</dbReference>
<dbReference type="Pfam" id="PF00201">
    <property type="entry name" value="UDPGT"/>
    <property type="match status" value="1"/>
</dbReference>
<dbReference type="InterPro" id="IPR035595">
    <property type="entry name" value="UDP_glycos_trans_CS"/>
</dbReference>
<dbReference type="CDD" id="cd03784">
    <property type="entry name" value="GT1_Gtf-like"/>
    <property type="match status" value="1"/>
</dbReference>
<accession>A0A835BJH6</accession>
<dbReference type="OrthoDB" id="5835829at2759"/>
<evidence type="ECO:0000256" key="1">
    <source>
        <dbReference type="ARBA" id="ARBA00009995"/>
    </source>
</evidence>
<dbReference type="AlphaFoldDB" id="A0A835BJH6"/>
<evidence type="ECO:0000259" key="4">
    <source>
        <dbReference type="Pfam" id="PF26168"/>
    </source>
</evidence>
<proteinExistence type="inferred from homology"/>
<evidence type="ECO:0000313" key="6">
    <source>
        <dbReference type="Proteomes" id="UP000636709"/>
    </source>
</evidence>
<evidence type="ECO:0000256" key="2">
    <source>
        <dbReference type="ARBA" id="ARBA00022676"/>
    </source>
</evidence>
<keyword evidence="6" id="KW-1185">Reference proteome</keyword>
<keyword evidence="2" id="KW-0328">Glycosyltransferase</keyword>
<dbReference type="PROSITE" id="PS00375">
    <property type="entry name" value="UDPGT"/>
    <property type="match status" value="1"/>
</dbReference>
<evidence type="ECO:0000256" key="3">
    <source>
        <dbReference type="ARBA" id="ARBA00022679"/>
    </source>
</evidence>
<keyword evidence="3" id="KW-0808">Transferase</keyword>
<dbReference type="EMBL" id="JACEFO010001972">
    <property type="protein sequence ID" value="KAF8690729.1"/>
    <property type="molecule type" value="Genomic_DNA"/>
</dbReference>
<dbReference type="PANTHER" id="PTHR11926">
    <property type="entry name" value="GLUCOSYL/GLUCURONOSYL TRANSFERASES"/>
    <property type="match status" value="1"/>
</dbReference>
<organism evidence="5 6">
    <name type="scientific">Digitaria exilis</name>
    <dbReference type="NCBI Taxonomy" id="1010633"/>
    <lineage>
        <taxon>Eukaryota</taxon>
        <taxon>Viridiplantae</taxon>
        <taxon>Streptophyta</taxon>
        <taxon>Embryophyta</taxon>
        <taxon>Tracheophyta</taxon>
        <taxon>Spermatophyta</taxon>
        <taxon>Magnoliopsida</taxon>
        <taxon>Liliopsida</taxon>
        <taxon>Poales</taxon>
        <taxon>Poaceae</taxon>
        <taxon>PACMAD clade</taxon>
        <taxon>Panicoideae</taxon>
        <taxon>Panicodae</taxon>
        <taxon>Paniceae</taxon>
        <taxon>Anthephorinae</taxon>
        <taxon>Digitaria</taxon>
    </lineage>
</organism>
<dbReference type="InterPro" id="IPR002213">
    <property type="entry name" value="UDP_glucos_trans"/>
</dbReference>
<dbReference type="FunFam" id="3.40.50.2000:FF:000065">
    <property type="entry name" value="Glycosyltransferase"/>
    <property type="match status" value="1"/>
</dbReference>
<dbReference type="Pfam" id="PF26168">
    <property type="entry name" value="Glyco_transf_N"/>
    <property type="match status" value="1"/>
</dbReference>
<protein>
    <recommendedName>
        <fullName evidence="4">Glycosyltransferase N-terminal domain-containing protein</fullName>
    </recommendedName>
</protein>
<dbReference type="GO" id="GO:0080043">
    <property type="term" value="F:quercetin 3-O-glucosyltransferase activity"/>
    <property type="evidence" value="ECO:0007669"/>
    <property type="project" value="TreeGrafter"/>
</dbReference>
<feature type="domain" description="Glycosyltransferase N-terminal" evidence="4">
    <location>
        <begin position="41"/>
        <end position="173"/>
    </location>
</feature>